<evidence type="ECO:0000313" key="7">
    <source>
        <dbReference type="EMBL" id="MBB5020233.1"/>
    </source>
</evidence>
<evidence type="ECO:0000256" key="1">
    <source>
        <dbReference type="ARBA" id="ARBA00001947"/>
    </source>
</evidence>
<dbReference type="EMBL" id="JACHHY010000028">
    <property type="protein sequence ID" value="MBB5020233.1"/>
    <property type="molecule type" value="Genomic_DNA"/>
</dbReference>
<dbReference type="Pfam" id="PF00675">
    <property type="entry name" value="Peptidase_M16"/>
    <property type="match status" value="1"/>
</dbReference>
<comment type="similarity">
    <text evidence="2 3">Belongs to the peptidase M16 family.</text>
</comment>
<proteinExistence type="inferred from homology"/>
<evidence type="ECO:0000256" key="3">
    <source>
        <dbReference type="RuleBase" id="RU004447"/>
    </source>
</evidence>
<feature type="domain" description="Peptidase M16 C-terminal" evidence="6">
    <location>
        <begin position="210"/>
        <end position="386"/>
    </location>
</feature>
<dbReference type="InterPro" id="IPR050361">
    <property type="entry name" value="MPP/UQCRC_Complex"/>
</dbReference>
<keyword evidence="8" id="KW-1185">Reference proteome</keyword>
<dbReference type="PROSITE" id="PS00143">
    <property type="entry name" value="INSULINASE"/>
    <property type="match status" value="1"/>
</dbReference>
<dbReference type="InterPro" id="IPR001431">
    <property type="entry name" value="Pept_M16_Zn_BS"/>
</dbReference>
<name>A0A840MV77_9PROT</name>
<comment type="cofactor">
    <cofactor evidence="1">
        <name>Zn(2+)</name>
        <dbReference type="ChEBI" id="CHEBI:29105"/>
    </cofactor>
</comment>
<sequence length="925" mass="102173">METMKLKSMTLAVSLSLAAFFFQSATAAQILIPPGVTFQTEVEGMTEYKLANGLRVLFAPDAGKATTTVNVTYLVGSRHESYGETGMAHLLEHLVFKGTPSLPNGQLTQEMTRRGMQFNGTTWLDRTNYFETFPASDNNLDWVLKMEADRMVNSFIARKDLDTEMTVVRNEMESGENSPFRILSQRMRATAYLWHNYGKETIGARSDVENVSIDHLQAFYRKYYQPDNAVLVITGKFDPATALKAVHQYFGVIPKPTRVLTPTYTVEPPQDGPREVTLRRAGETPLLGSAYHVPAATHPDFAPLSLLMDILADTPTGRLHKTLVEGKLATGVSSYLVPTMEPGLAQFLVRLSNDQSPEAARKALLNGLESLASQPITEEELKRAKTISLNGYEQILNDPVSLGRIMSEAIALGDWRLFFLGRDQIEAVTLKDVQRVANTYFQPNNRTFGQFVPTQKSERVVVPAAPSAATLVAGYQGRAAVTAGESFDASPANIEKQTQRFKLANGLQAALLHKTTRGNTVNGTLLLHFGNEQALRNQKTTGEMVAGLLLRGAAGLTRQQIADRLDELKANVSITGDATGLSVTFQTRRDQLPALLTLLSDILRKPTFPETEFEQFRTAWRTNLDISRAQPDALARLALMRHGNSYPPDDIRYVKDFDEQLAAINSVKLADLTHFHQQFYGANHAEFSLVGEFEESKIRTILPKLFADWKSQTNYQRVAMPYLVKPATSMQIETPDKANANYLAALRFPLQDDAPDYVPLAIANQILGAGGMKSRLADRLRQKEGISYGAGSSLSASPFEPNGGLSLYAIYAPQNRQRLQQAVSEELDRILKEGVTQQELDEARNGLLEAAKIARTQDGALAGALASNMLLKRTMQFAIDREAALARVTVEQVNTVLRHYLQPAQFVHVYAGDFAGADKKAEAKP</sequence>
<evidence type="ECO:0000259" key="6">
    <source>
        <dbReference type="Pfam" id="PF05193"/>
    </source>
</evidence>
<dbReference type="PANTHER" id="PTHR11851:SF49">
    <property type="entry name" value="MITOCHONDRIAL-PROCESSING PEPTIDASE SUBUNIT ALPHA"/>
    <property type="match status" value="1"/>
</dbReference>
<dbReference type="Gene3D" id="3.30.830.10">
    <property type="entry name" value="Metalloenzyme, LuxS/M16 peptidase-like"/>
    <property type="match status" value="4"/>
</dbReference>
<evidence type="ECO:0000256" key="2">
    <source>
        <dbReference type="ARBA" id="ARBA00007261"/>
    </source>
</evidence>
<organism evidence="7 8">
    <name type="scientific">Chitinivorax tropicus</name>
    <dbReference type="NCBI Taxonomy" id="714531"/>
    <lineage>
        <taxon>Bacteria</taxon>
        <taxon>Pseudomonadati</taxon>
        <taxon>Pseudomonadota</taxon>
        <taxon>Betaproteobacteria</taxon>
        <taxon>Chitinivorax</taxon>
    </lineage>
</organism>
<feature type="domain" description="Peptidase M16 N-terminal" evidence="5">
    <location>
        <begin position="56"/>
        <end position="203"/>
    </location>
</feature>
<dbReference type="PANTHER" id="PTHR11851">
    <property type="entry name" value="METALLOPROTEASE"/>
    <property type="match status" value="1"/>
</dbReference>
<dbReference type="GO" id="GO:0004222">
    <property type="term" value="F:metalloendopeptidase activity"/>
    <property type="evidence" value="ECO:0007669"/>
    <property type="project" value="InterPro"/>
</dbReference>
<evidence type="ECO:0000313" key="8">
    <source>
        <dbReference type="Proteomes" id="UP000575898"/>
    </source>
</evidence>
<dbReference type="SUPFAM" id="SSF63411">
    <property type="entry name" value="LuxS/MPP-like metallohydrolase"/>
    <property type="match status" value="4"/>
</dbReference>
<dbReference type="AlphaFoldDB" id="A0A840MV77"/>
<accession>A0A840MV77</accession>
<feature type="domain" description="Peptidase M16 C-terminal" evidence="6">
    <location>
        <begin position="667"/>
        <end position="847"/>
    </location>
</feature>
<comment type="caution">
    <text evidence="7">The sequence shown here is derived from an EMBL/GenBank/DDBJ whole genome shotgun (WGS) entry which is preliminary data.</text>
</comment>
<dbReference type="InterPro" id="IPR011765">
    <property type="entry name" value="Pept_M16_N"/>
</dbReference>
<dbReference type="GO" id="GO:0046872">
    <property type="term" value="F:metal ion binding"/>
    <property type="evidence" value="ECO:0007669"/>
    <property type="project" value="InterPro"/>
</dbReference>
<keyword evidence="7" id="KW-0378">Hydrolase</keyword>
<dbReference type="RefSeq" id="WP_246491063.1">
    <property type="nucleotide sequence ID" value="NZ_JACHHY010000028.1"/>
</dbReference>
<dbReference type="Pfam" id="PF05193">
    <property type="entry name" value="Peptidase_M16_C"/>
    <property type="match status" value="2"/>
</dbReference>
<feature type="chain" id="PRO_5032616268" evidence="4">
    <location>
        <begin position="28"/>
        <end position="925"/>
    </location>
</feature>
<reference evidence="7 8" key="1">
    <citation type="submission" date="2020-08" db="EMBL/GenBank/DDBJ databases">
        <title>Genomic Encyclopedia of Type Strains, Phase IV (KMG-IV): sequencing the most valuable type-strain genomes for metagenomic binning, comparative biology and taxonomic classification.</title>
        <authorList>
            <person name="Goeker M."/>
        </authorList>
    </citation>
    <scope>NUCLEOTIDE SEQUENCE [LARGE SCALE GENOMIC DNA]</scope>
    <source>
        <strain evidence="7 8">DSM 27165</strain>
    </source>
</reference>
<dbReference type="EC" id="3.4.24.-" evidence="7"/>
<evidence type="ECO:0000259" key="5">
    <source>
        <dbReference type="Pfam" id="PF00675"/>
    </source>
</evidence>
<evidence type="ECO:0000256" key="4">
    <source>
        <dbReference type="SAM" id="SignalP"/>
    </source>
</evidence>
<keyword evidence="7" id="KW-0645">Protease</keyword>
<protein>
    <submittedName>
        <fullName evidence="7">Zinc protease</fullName>
        <ecNumber evidence="7">3.4.24.-</ecNumber>
    </submittedName>
</protein>
<dbReference type="InterPro" id="IPR007863">
    <property type="entry name" value="Peptidase_M16_C"/>
</dbReference>
<feature type="signal peptide" evidence="4">
    <location>
        <begin position="1"/>
        <end position="27"/>
    </location>
</feature>
<dbReference type="GO" id="GO:0006508">
    <property type="term" value="P:proteolysis"/>
    <property type="evidence" value="ECO:0007669"/>
    <property type="project" value="UniProtKB-KW"/>
</dbReference>
<dbReference type="Proteomes" id="UP000575898">
    <property type="component" value="Unassembled WGS sequence"/>
</dbReference>
<keyword evidence="4" id="KW-0732">Signal</keyword>
<gene>
    <name evidence="7" type="ORF">HNQ59_003550</name>
</gene>
<dbReference type="InterPro" id="IPR011249">
    <property type="entry name" value="Metalloenz_LuxS/M16"/>
</dbReference>